<dbReference type="InterPro" id="IPR003953">
    <property type="entry name" value="FAD-dep_OxRdtase_2_FAD-bd"/>
</dbReference>
<proteinExistence type="inferred from homology"/>
<dbReference type="Pfam" id="PF00890">
    <property type="entry name" value="FAD_binding_2"/>
    <property type="match status" value="2"/>
</dbReference>
<dbReference type="InterPro" id="IPR027477">
    <property type="entry name" value="Succ_DH/fumarate_Rdtase_cat_sf"/>
</dbReference>
<evidence type="ECO:0000313" key="15">
    <source>
        <dbReference type="Proteomes" id="UP000216446"/>
    </source>
</evidence>
<dbReference type="PANTHER" id="PTHR42716">
    <property type="entry name" value="L-ASPARTATE OXIDASE"/>
    <property type="match status" value="1"/>
</dbReference>
<evidence type="ECO:0000256" key="5">
    <source>
        <dbReference type="ARBA" id="ARBA00022630"/>
    </source>
</evidence>
<accession>A0A259TXX8</accession>
<dbReference type="Gene3D" id="3.90.700.10">
    <property type="entry name" value="Succinate dehydrogenase/fumarate reductase flavoprotein, catalytic domain"/>
    <property type="match status" value="1"/>
</dbReference>
<evidence type="ECO:0000256" key="11">
    <source>
        <dbReference type="SAM" id="MobiDB-lite"/>
    </source>
</evidence>
<feature type="domain" description="FAD-dependent oxidoreductase 2 FAD-binding" evidence="12">
    <location>
        <begin position="6"/>
        <end position="161"/>
    </location>
</feature>
<dbReference type="RefSeq" id="WP_218827577.1">
    <property type="nucleotide sequence ID" value="NZ_MQWB01000001.1"/>
</dbReference>
<sequence>MRTRVDFLVIGSGVAGLSFALRAAQHGTVAVVTKKASAESNTNYAQGGIAAVMDPTDDVEAHVQDTLVAGAGLCDEDVVRMVVTEGPDRIRELMEWGAEFDRDARGDLHLGREGGHSADRIVHAADMTGREVERALLEAVRQNDNIELLEHHFAVNLLTEHHLGGTGDEGPGTGKEHASGGEKDQPGDASDARGGHSEGSEQPGTRNPEPGTKEGLHCFGAYVLDEATGQIETFLARVTLLAAGGAGQVYLHTTNPTVATGDGIAMAYRARATVANMEFVQFHPTSLYMPGADFGGRAFLITEAVRGDGGILRNLAGERFMPDYDERAELAPRDIVARAIDDQMKRRGEPHVWLDISHKPAEEVLKHFPNIQETLLANGLDMTTGPIPVVPAAHYTCGGVVVDMEGRTSIDGLFACGEVTCSGLHGANRLASNSLLEALVYAHRALGPAVEYAGGVGHEDRIPDWDETGVENPREWILVSANRRELRTVMQELVGIVRSSLRLERAARRIDLIHRETEEFYQRTKLTSELCELRNLAAIAHMVVGCARRRQESRGLHYMLDFPERDPAMVHDTIVDVSPAA</sequence>
<dbReference type="GO" id="GO:0009435">
    <property type="term" value="P:NAD+ biosynthetic process"/>
    <property type="evidence" value="ECO:0007669"/>
    <property type="project" value="UniProtKB-UniPathway"/>
</dbReference>
<dbReference type="UniPathway" id="UPA00253">
    <property type="reaction ID" value="UER00326"/>
</dbReference>
<feature type="compositionally biased region" description="Gly residues" evidence="11">
    <location>
        <begin position="164"/>
        <end position="173"/>
    </location>
</feature>
<dbReference type="InterPro" id="IPR015939">
    <property type="entry name" value="Fum_Rdtase/Succ_DH_flav-like_C"/>
</dbReference>
<feature type="domain" description="FAD-dependent oxidoreductase 2 FAD-binding" evidence="12">
    <location>
        <begin position="215"/>
        <end position="435"/>
    </location>
</feature>
<dbReference type="Gene3D" id="3.50.50.60">
    <property type="entry name" value="FAD/NAD(P)-binding domain"/>
    <property type="match status" value="2"/>
</dbReference>
<evidence type="ECO:0000256" key="7">
    <source>
        <dbReference type="ARBA" id="ARBA00022827"/>
    </source>
</evidence>
<organism evidence="14 15">
    <name type="scientific">Rubricoccus marinus</name>
    <dbReference type="NCBI Taxonomy" id="716817"/>
    <lineage>
        <taxon>Bacteria</taxon>
        <taxon>Pseudomonadati</taxon>
        <taxon>Rhodothermota</taxon>
        <taxon>Rhodothermia</taxon>
        <taxon>Rhodothermales</taxon>
        <taxon>Rubricoccaceae</taxon>
        <taxon>Rubricoccus</taxon>
    </lineage>
</organism>
<dbReference type="PRINTS" id="PR00368">
    <property type="entry name" value="FADPNR"/>
</dbReference>
<comment type="cofactor">
    <cofactor evidence="1">
        <name>FAD</name>
        <dbReference type="ChEBI" id="CHEBI:57692"/>
    </cofactor>
</comment>
<dbReference type="InterPro" id="IPR037099">
    <property type="entry name" value="Fum_R/Succ_DH_flav-like_C_sf"/>
</dbReference>
<dbReference type="EC" id="1.4.3.16" evidence="4"/>
<dbReference type="Gene3D" id="1.20.58.100">
    <property type="entry name" value="Fumarate reductase/succinate dehydrogenase flavoprotein-like, C-terminal domain"/>
    <property type="match status" value="1"/>
</dbReference>
<comment type="similarity">
    <text evidence="3">Belongs to the FAD-dependent oxidoreductase 2 family. NadB subfamily.</text>
</comment>
<evidence type="ECO:0000313" key="14">
    <source>
        <dbReference type="EMBL" id="OZC02561.1"/>
    </source>
</evidence>
<keyword evidence="8" id="KW-0560">Oxidoreductase</keyword>
<dbReference type="SUPFAM" id="SSF46977">
    <property type="entry name" value="Succinate dehydrogenase/fumarate reductase flavoprotein C-terminal domain"/>
    <property type="match status" value="1"/>
</dbReference>
<dbReference type="InParanoid" id="A0A259TXX8"/>
<evidence type="ECO:0000256" key="4">
    <source>
        <dbReference type="ARBA" id="ARBA00012173"/>
    </source>
</evidence>
<dbReference type="AlphaFoldDB" id="A0A259TXX8"/>
<gene>
    <name evidence="14" type="ORF">BSZ36_05960</name>
</gene>
<feature type="compositionally biased region" description="Basic and acidic residues" evidence="11">
    <location>
        <begin position="174"/>
        <end position="199"/>
    </location>
</feature>
<feature type="active site" description="Proton acceptor" evidence="10">
    <location>
        <position position="333"/>
    </location>
</feature>
<dbReference type="SUPFAM" id="SSF51905">
    <property type="entry name" value="FAD/NAD(P)-binding domain"/>
    <property type="match status" value="1"/>
</dbReference>
<dbReference type="FunCoup" id="A0A259TXX8">
    <property type="interactions" value="419"/>
</dbReference>
<keyword evidence="5" id="KW-0285">Flavoprotein</keyword>
<dbReference type="GO" id="GO:0008734">
    <property type="term" value="F:L-aspartate oxidase activity"/>
    <property type="evidence" value="ECO:0007669"/>
    <property type="project" value="UniProtKB-EC"/>
</dbReference>
<comment type="catalytic activity">
    <reaction evidence="9">
        <text>L-aspartate + O2 = iminosuccinate + H2O2</text>
        <dbReference type="Rhea" id="RHEA:25876"/>
        <dbReference type="ChEBI" id="CHEBI:15379"/>
        <dbReference type="ChEBI" id="CHEBI:16240"/>
        <dbReference type="ChEBI" id="CHEBI:29991"/>
        <dbReference type="ChEBI" id="CHEBI:77875"/>
        <dbReference type="EC" id="1.4.3.16"/>
    </reaction>
    <physiologicalReaction direction="left-to-right" evidence="9">
        <dbReference type="Rhea" id="RHEA:25877"/>
    </physiologicalReaction>
</comment>
<dbReference type="Pfam" id="PF02910">
    <property type="entry name" value="Succ_DH_flav_C"/>
    <property type="match status" value="1"/>
</dbReference>
<keyword evidence="6" id="KW-0662">Pyridine nucleotide biosynthesis</keyword>
<name>A0A259TXX8_9BACT</name>
<evidence type="ECO:0000256" key="9">
    <source>
        <dbReference type="ARBA" id="ARBA00048305"/>
    </source>
</evidence>
<dbReference type="PIRSF" id="PIRSF000171">
    <property type="entry name" value="SDHA_APRA_LASPO"/>
    <property type="match status" value="1"/>
</dbReference>
<evidence type="ECO:0000256" key="2">
    <source>
        <dbReference type="ARBA" id="ARBA00004950"/>
    </source>
</evidence>
<dbReference type="FunFam" id="3.90.700.10:FF:000002">
    <property type="entry name" value="L-aspartate oxidase"/>
    <property type="match status" value="1"/>
</dbReference>
<feature type="region of interest" description="Disordered" evidence="11">
    <location>
        <begin position="161"/>
        <end position="213"/>
    </location>
</feature>
<evidence type="ECO:0000256" key="6">
    <source>
        <dbReference type="ARBA" id="ARBA00022642"/>
    </source>
</evidence>
<evidence type="ECO:0000256" key="8">
    <source>
        <dbReference type="ARBA" id="ARBA00023002"/>
    </source>
</evidence>
<comment type="pathway">
    <text evidence="2">Cofactor biosynthesis; NAD(+) biosynthesis; iminoaspartate from L-aspartate (oxidase route): step 1/1.</text>
</comment>
<dbReference type="SUPFAM" id="SSF56425">
    <property type="entry name" value="Succinate dehydrogenase/fumarate reductase flavoprotein, catalytic domain"/>
    <property type="match status" value="1"/>
</dbReference>
<evidence type="ECO:0000256" key="10">
    <source>
        <dbReference type="PIRSR" id="PIRSR000171-1"/>
    </source>
</evidence>
<evidence type="ECO:0000256" key="3">
    <source>
        <dbReference type="ARBA" id="ARBA00008562"/>
    </source>
</evidence>
<dbReference type="InterPro" id="IPR005288">
    <property type="entry name" value="NadB"/>
</dbReference>
<evidence type="ECO:0000259" key="12">
    <source>
        <dbReference type="Pfam" id="PF00890"/>
    </source>
</evidence>
<keyword evidence="15" id="KW-1185">Reference proteome</keyword>
<evidence type="ECO:0000256" key="1">
    <source>
        <dbReference type="ARBA" id="ARBA00001974"/>
    </source>
</evidence>
<dbReference type="InterPro" id="IPR036188">
    <property type="entry name" value="FAD/NAD-bd_sf"/>
</dbReference>
<feature type="domain" description="Fumarate reductase/succinate dehydrogenase flavoprotein-like C-terminal" evidence="13">
    <location>
        <begin position="483"/>
        <end position="567"/>
    </location>
</feature>
<evidence type="ECO:0000259" key="13">
    <source>
        <dbReference type="Pfam" id="PF02910"/>
    </source>
</evidence>
<reference evidence="14 15" key="1">
    <citation type="submission" date="2016-11" db="EMBL/GenBank/DDBJ databases">
        <title>Study of marine rhodopsin-containing bacteria.</title>
        <authorList>
            <person name="Yoshizawa S."/>
            <person name="Kumagai Y."/>
            <person name="Kogure K."/>
        </authorList>
    </citation>
    <scope>NUCLEOTIDE SEQUENCE [LARGE SCALE GENOMIC DNA]</scope>
    <source>
        <strain evidence="14 15">SG-29</strain>
    </source>
</reference>
<dbReference type="EMBL" id="MQWB01000001">
    <property type="protein sequence ID" value="OZC02561.1"/>
    <property type="molecule type" value="Genomic_DNA"/>
</dbReference>
<dbReference type="Proteomes" id="UP000216446">
    <property type="component" value="Unassembled WGS sequence"/>
</dbReference>
<dbReference type="FunFam" id="1.20.58.100:FF:000002">
    <property type="entry name" value="L-aspartate oxidase"/>
    <property type="match status" value="1"/>
</dbReference>
<keyword evidence="7" id="KW-0274">FAD</keyword>
<protein>
    <recommendedName>
        <fullName evidence="4">L-aspartate oxidase</fullName>
        <ecNumber evidence="4">1.4.3.16</ecNumber>
    </recommendedName>
</protein>
<comment type="caution">
    <text evidence="14">The sequence shown here is derived from an EMBL/GenBank/DDBJ whole genome shotgun (WGS) entry which is preliminary data.</text>
</comment>
<dbReference type="PANTHER" id="PTHR42716:SF2">
    <property type="entry name" value="L-ASPARTATE OXIDASE, CHLOROPLASTIC"/>
    <property type="match status" value="1"/>
</dbReference>